<accession>A0ABS9M3T0</accession>
<reference evidence="1" key="1">
    <citation type="submission" date="2022-02" db="EMBL/GenBank/DDBJ databases">
        <title>Draft genome sequence of Candidatus Phytoplasma australasia strain SS02 associated with sesame phyllody disease.</title>
        <authorList>
            <person name="Ranebennur H."/>
            <person name="Kirdat K."/>
            <person name="Tiwarekar B."/>
            <person name="Rawat K."/>
            <person name="Chelam C."/>
            <person name="Solanke A."/>
            <person name="Yadav R."/>
            <person name="Singh K."/>
            <person name="Yadav A."/>
            <person name="Rao G.P."/>
        </authorList>
    </citation>
    <scope>NUCLEOTIDE SEQUENCE [LARGE SCALE GENOMIC DNA]</scope>
    <source>
        <strain evidence="1">SS02</strain>
    </source>
</reference>
<name>A0ABS9M3T0_9MOLU</name>
<evidence type="ECO:0000313" key="2">
    <source>
        <dbReference type="Proteomes" id="UP001196848"/>
    </source>
</evidence>
<dbReference type="Proteomes" id="UP001196848">
    <property type="component" value="Unassembled WGS sequence"/>
</dbReference>
<sequence>MLGQKESVLLQLMKCDTSCVKRRWGSWQAGCLETSLSGLDGVCCNR</sequence>
<gene>
    <name evidence="1" type="ORF">KHD59_002285</name>
</gene>
<keyword evidence="2" id="KW-1185">Reference proteome</keyword>
<dbReference type="EMBL" id="JAHBAJ020000022">
    <property type="protein sequence ID" value="MCG3566920.1"/>
    <property type="molecule type" value="Genomic_DNA"/>
</dbReference>
<protein>
    <submittedName>
        <fullName evidence="1">Uncharacterized protein</fullName>
    </submittedName>
</protein>
<evidence type="ECO:0000313" key="1">
    <source>
        <dbReference type="EMBL" id="MCG3566920.1"/>
    </source>
</evidence>
<proteinExistence type="predicted"/>
<organism evidence="1 2">
    <name type="scientific">Sesame phyllody phytoplasma</name>
    <dbReference type="NCBI Taxonomy" id="420408"/>
    <lineage>
        <taxon>Bacteria</taxon>
        <taxon>Bacillati</taxon>
        <taxon>Mycoplasmatota</taxon>
        <taxon>Mollicutes</taxon>
        <taxon>Acholeplasmatales</taxon>
        <taxon>Acholeplasmataceae</taxon>
        <taxon>Candidatus Phytoplasma</taxon>
        <taxon>16SrII (Peanut WB group)</taxon>
    </lineage>
</organism>
<comment type="caution">
    <text evidence="1">The sequence shown here is derived from an EMBL/GenBank/DDBJ whole genome shotgun (WGS) entry which is preliminary data.</text>
</comment>